<dbReference type="InParanoid" id="D7FH67"/>
<proteinExistence type="predicted"/>
<accession>D7FH67</accession>
<feature type="domain" description="Hemerythrin-like" evidence="1">
    <location>
        <begin position="31"/>
        <end position="148"/>
    </location>
</feature>
<dbReference type="Proteomes" id="UP000002630">
    <property type="component" value="Linkage Group LG30"/>
</dbReference>
<evidence type="ECO:0000259" key="1">
    <source>
        <dbReference type="Pfam" id="PF01814"/>
    </source>
</evidence>
<evidence type="ECO:0000313" key="2">
    <source>
        <dbReference type="EMBL" id="CBJ28442.1"/>
    </source>
</evidence>
<protein>
    <recommendedName>
        <fullName evidence="1">Hemerythrin-like domain-containing protein</fullName>
    </recommendedName>
</protein>
<name>D7FH67_ECTSI</name>
<dbReference type="OrthoDB" id="58701at2759"/>
<keyword evidence="3" id="KW-1185">Reference proteome</keyword>
<dbReference type="Gene3D" id="1.20.120.520">
    <property type="entry name" value="nmb1532 protein domain like"/>
    <property type="match status" value="1"/>
</dbReference>
<reference evidence="2 3" key="1">
    <citation type="journal article" date="2010" name="Nature">
        <title>The Ectocarpus genome and the independent evolution of multicellularity in brown algae.</title>
        <authorList>
            <person name="Cock J.M."/>
            <person name="Sterck L."/>
            <person name="Rouze P."/>
            <person name="Scornet D."/>
            <person name="Allen A.E."/>
            <person name="Amoutzias G."/>
            <person name="Anthouard V."/>
            <person name="Artiguenave F."/>
            <person name="Aury J.M."/>
            <person name="Badger J.H."/>
            <person name="Beszteri B."/>
            <person name="Billiau K."/>
            <person name="Bonnet E."/>
            <person name="Bothwell J.H."/>
            <person name="Bowler C."/>
            <person name="Boyen C."/>
            <person name="Brownlee C."/>
            <person name="Carrano C.J."/>
            <person name="Charrier B."/>
            <person name="Cho G.Y."/>
            <person name="Coelho S.M."/>
            <person name="Collen J."/>
            <person name="Corre E."/>
            <person name="Da Silva C."/>
            <person name="Delage L."/>
            <person name="Delaroque N."/>
            <person name="Dittami S.M."/>
            <person name="Doulbeau S."/>
            <person name="Elias M."/>
            <person name="Farnham G."/>
            <person name="Gachon C.M."/>
            <person name="Gschloessl B."/>
            <person name="Heesch S."/>
            <person name="Jabbari K."/>
            <person name="Jubin C."/>
            <person name="Kawai H."/>
            <person name="Kimura K."/>
            <person name="Kloareg B."/>
            <person name="Kupper F.C."/>
            <person name="Lang D."/>
            <person name="Le Bail A."/>
            <person name="Leblanc C."/>
            <person name="Lerouge P."/>
            <person name="Lohr M."/>
            <person name="Lopez P.J."/>
            <person name="Martens C."/>
            <person name="Maumus F."/>
            <person name="Michel G."/>
            <person name="Miranda-Saavedra D."/>
            <person name="Morales J."/>
            <person name="Moreau H."/>
            <person name="Motomura T."/>
            <person name="Nagasato C."/>
            <person name="Napoli C.A."/>
            <person name="Nelson D.R."/>
            <person name="Nyvall-Collen P."/>
            <person name="Peters A.F."/>
            <person name="Pommier C."/>
            <person name="Potin P."/>
            <person name="Poulain J."/>
            <person name="Quesneville H."/>
            <person name="Read B."/>
            <person name="Rensing S.A."/>
            <person name="Ritter A."/>
            <person name="Rousvoal S."/>
            <person name="Samanta M."/>
            <person name="Samson G."/>
            <person name="Schroeder D.C."/>
            <person name="Segurens B."/>
            <person name="Strittmatter M."/>
            <person name="Tonon T."/>
            <person name="Tregear J.W."/>
            <person name="Valentin K."/>
            <person name="von Dassow P."/>
            <person name="Yamagishi T."/>
            <person name="Van de Peer Y."/>
            <person name="Wincker P."/>
        </authorList>
    </citation>
    <scope>NUCLEOTIDE SEQUENCE [LARGE SCALE GENOMIC DNA]</scope>
    <source>
        <strain evidence="3">Ec32 / CCAP1310/4</strain>
    </source>
</reference>
<dbReference type="EMBL" id="FN649755">
    <property type="protein sequence ID" value="CBJ28442.1"/>
    <property type="molecule type" value="Genomic_DNA"/>
</dbReference>
<dbReference type="OMA" id="RACMREM"/>
<dbReference type="eggNOG" id="ENOG502SZNI">
    <property type="taxonomic scope" value="Eukaryota"/>
</dbReference>
<dbReference type="SMR" id="D7FH67"/>
<dbReference type="InterPro" id="IPR012312">
    <property type="entry name" value="Hemerythrin-like"/>
</dbReference>
<dbReference type="EMBL" id="FN647737">
    <property type="protein sequence ID" value="CBJ28442.1"/>
    <property type="molecule type" value="Genomic_DNA"/>
</dbReference>
<dbReference type="STRING" id="2880.D7FH67"/>
<gene>
    <name evidence="2" type="ORF">Esi_0105_0060</name>
</gene>
<sequence>MFVHGKFRSSATSIVQAAESMQSGVEGGCSSTKTESAVGKIERSLRSLLGKVAKHSDFEDAQLFLFFKENLPDLEGQIRDLEADHSETNLGNDALDRIRNLRSAPTTAGAVSGGADVASAQAVVVALKAYAESLEIHLEREERVLVPRWLNLSAEMYAKYRTYLVGKYRLVY</sequence>
<dbReference type="AlphaFoldDB" id="D7FH67"/>
<dbReference type="Pfam" id="PF01814">
    <property type="entry name" value="Hemerythrin"/>
    <property type="match status" value="1"/>
</dbReference>
<evidence type="ECO:0000313" key="3">
    <source>
        <dbReference type="Proteomes" id="UP000002630"/>
    </source>
</evidence>
<organism evidence="2 3">
    <name type="scientific">Ectocarpus siliculosus</name>
    <name type="common">Brown alga</name>
    <name type="synonym">Conferva siliculosa</name>
    <dbReference type="NCBI Taxonomy" id="2880"/>
    <lineage>
        <taxon>Eukaryota</taxon>
        <taxon>Sar</taxon>
        <taxon>Stramenopiles</taxon>
        <taxon>Ochrophyta</taxon>
        <taxon>PX clade</taxon>
        <taxon>Phaeophyceae</taxon>
        <taxon>Ectocarpales</taxon>
        <taxon>Ectocarpaceae</taxon>
        <taxon>Ectocarpus</taxon>
    </lineage>
</organism>